<protein>
    <submittedName>
        <fullName evidence="2">Uncharacterized protein</fullName>
    </submittedName>
</protein>
<proteinExistence type="predicted"/>
<dbReference type="VEuPathDB" id="TrichDB:TRFO_06495"/>
<evidence type="ECO:0000313" key="3">
    <source>
        <dbReference type="Proteomes" id="UP000179807"/>
    </source>
</evidence>
<accession>A0A1J4JYW3</accession>
<organism evidence="2 3">
    <name type="scientific">Tritrichomonas foetus</name>
    <dbReference type="NCBI Taxonomy" id="1144522"/>
    <lineage>
        <taxon>Eukaryota</taxon>
        <taxon>Metamonada</taxon>
        <taxon>Parabasalia</taxon>
        <taxon>Tritrichomonadida</taxon>
        <taxon>Tritrichomonadidae</taxon>
        <taxon>Tritrichomonas</taxon>
    </lineage>
</organism>
<sequence length="418" mass="47124">MATCEIKNGIINSIVLKRKFIHHQFTIIKIQMAQHFSTLTEAITYVFQKESVKVLSLDRICQGLAQPNLFLQTSSGLASCDTISRRRVSSILSSSDLFVRAGPPRSCMWALKPSNPLCLSDGALLSCINTILTENGPLSAEGIIQHGDLTGATPEIIFDFLTEHSEYHHYENDTWWFTNQPIPERWEFDSVVAALTASFQVLQHEASIEELNWLLCQSTLPQGKKISRRKISRELSRRPDLFQHISRAKYAPTMNDKNLQSPPKPAMQYPKPLISSTVISPQISPPSSLSLSPQQLQQLTQLTPLPQLPQLQILPSQSIPQQDSPPNVHPNISSNIQQQNQSPSYSIPPVLPSCQQFQQSNDMMTDLQLFDTYDESQKMMELGADWMYHVPKCETPPVIHDYFDPDEFFAVGFAATFD</sequence>
<dbReference type="RefSeq" id="XP_068357299.1">
    <property type="nucleotide sequence ID" value="XM_068493133.1"/>
</dbReference>
<feature type="region of interest" description="Disordered" evidence="1">
    <location>
        <begin position="317"/>
        <end position="344"/>
    </location>
</feature>
<dbReference type="GeneID" id="94827837"/>
<evidence type="ECO:0000313" key="2">
    <source>
        <dbReference type="EMBL" id="OHT04163.1"/>
    </source>
</evidence>
<keyword evidence="3" id="KW-1185">Reference proteome</keyword>
<gene>
    <name evidence="2" type="ORF">TRFO_06495</name>
</gene>
<reference evidence="2" key="1">
    <citation type="submission" date="2016-10" db="EMBL/GenBank/DDBJ databases">
        <authorList>
            <person name="Benchimol M."/>
            <person name="Almeida L.G."/>
            <person name="Vasconcelos A.T."/>
            <person name="Perreira-Neves A."/>
            <person name="Rosa I.A."/>
            <person name="Tasca T."/>
            <person name="Bogo M.R."/>
            <person name="de Souza W."/>
        </authorList>
    </citation>
    <scope>NUCLEOTIDE SEQUENCE [LARGE SCALE GENOMIC DNA]</scope>
    <source>
        <strain evidence="2">K</strain>
    </source>
</reference>
<dbReference type="EMBL" id="MLAK01000804">
    <property type="protein sequence ID" value="OHT04163.1"/>
    <property type="molecule type" value="Genomic_DNA"/>
</dbReference>
<evidence type="ECO:0000256" key="1">
    <source>
        <dbReference type="SAM" id="MobiDB-lite"/>
    </source>
</evidence>
<comment type="caution">
    <text evidence="2">The sequence shown here is derived from an EMBL/GenBank/DDBJ whole genome shotgun (WGS) entry which is preliminary data.</text>
</comment>
<dbReference type="AlphaFoldDB" id="A0A1J4JYW3"/>
<feature type="region of interest" description="Disordered" evidence="1">
    <location>
        <begin position="252"/>
        <end position="271"/>
    </location>
</feature>
<name>A0A1J4JYW3_9EUKA</name>
<dbReference type="Proteomes" id="UP000179807">
    <property type="component" value="Unassembled WGS sequence"/>
</dbReference>